<proteinExistence type="predicted"/>
<name>A0ABV9YVI0_9HYPH</name>
<organism evidence="1 2">
    <name type="scientific">Flaviflagellibacter deserti</name>
    <dbReference type="NCBI Taxonomy" id="2267266"/>
    <lineage>
        <taxon>Bacteria</taxon>
        <taxon>Pseudomonadati</taxon>
        <taxon>Pseudomonadota</taxon>
        <taxon>Alphaproteobacteria</taxon>
        <taxon>Hyphomicrobiales</taxon>
        <taxon>Flaviflagellibacter</taxon>
    </lineage>
</organism>
<evidence type="ECO:0000313" key="1">
    <source>
        <dbReference type="EMBL" id="MFC5066863.1"/>
    </source>
</evidence>
<dbReference type="EMBL" id="JBHSJF010000002">
    <property type="protein sequence ID" value="MFC5066863.1"/>
    <property type="molecule type" value="Genomic_DNA"/>
</dbReference>
<sequence length="137" mass="15106">MPNPLSRMRPNANLVISADVLNDRPQLAALMLACISAWAHLESYLIGAVVDWIGEDAEEAVYALVNARSSKAQKELILERCRKVLAADQLEILEAIIEASDATAKSRNRLAHWVPAICPELPDHILLCDPKASWRIG</sequence>
<evidence type="ECO:0000313" key="2">
    <source>
        <dbReference type="Proteomes" id="UP001595796"/>
    </source>
</evidence>
<protein>
    <submittedName>
        <fullName evidence="1">Uncharacterized protein</fullName>
    </submittedName>
</protein>
<gene>
    <name evidence="1" type="ORF">ACFPFW_02415</name>
</gene>
<comment type="caution">
    <text evidence="1">The sequence shown here is derived from an EMBL/GenBank/DDBJ whole genome shotgun (WGS) entry which is preliminary data.</text>
</comment>
<reference evidence="2" key="1">
    <citation type="journal article" date="2019" name="Int. J. Syst. Evol. Microbiol.">
        <title>The Global Catalogue of Microorganisms (GCM) 10K type strain sequencing project: providing services to taxonomists for standard genome sequencing and annotation.</title>
        <authorList>
            <consortium name="The Broad Institute Genomics Platform"/>
            <consortium name="The Broad Institute Genome Sequencing Center for Infectious Disease"/>
            <person name="Wu L."/>
            <person name="Ma J."/>
        </authorList>
    </citation>
    <scope>NUCLEOTIDE SEQUENCE [LARGE SCALE GENOMIC DNA]</scope>
    <source>
        <strain evidence="2">CGMCC 1.16444</strain>
    </source>
</reference>
<keyword evidence="2" id="KW-1185">Reference proteome</keyword>
<accession>A0ABV9YVI0</accession>
<dbReference type="Proteomes" id="UP001595796">
    <property type="component" value="Unassembled WGS sequence"/>
</dbReference>
<dbReference type="RefSeq" id="WP_114957288.1">
    <property type="nucleotide sequence ID" value="NZ_JBHSJF010000002.1"/>
</dbReference>